<evidence type="ECO:0000313" key="3">
    <source>
        <dbReference type="Proteomes" id="UP001595947"/>
    </source>
</evidence>
<sequence>MLSTSAVKVATALTRCAPGLPRPRSASISSQRTGRSSSRREAALDDARQTLDLTRLEYVLEQWRRIALLQADPASSAGSCVALRRS</sequence>
<dbReference type="Proteomes" id="UP001595947">
    <property type="component" value="Unassembled WGS sequence"/>
</dbReference>
<gene>
    <name evidence="2" type="ORF">ACFPBZ_27310</name>
</gene>
<protein>
    <submittedName>
        <fullName evidence="2">DUF6247 family protein</fullName>
    </submittedName>
</protein>
<dbReference type="Pfam" id="PF19760">
    <property type="entry name" value="DUF6247"/>
    <property type="match status" value="1"/>
</dbReference>
<name>A0ABV9YXD5_9PSEU</name>
<proteinExistence type="predicted"/>
<evidence type="ECO:0000313" key="2">
    <source>
        <dbReference type="EMBL" id="MFC5065954.1"/>
    </source>
</evidence>
<feature type="compositionally biased region" description="Low complexity" evidence="1">
    <location>
        <begin position="25"/>
        <end position="36"/>
    </location>
</feature>
<feature type="region of interest" description="Disordered" evidence="1">
    <location>
        <begin position="18"/>
        <end position="43"/>
    </location>
</feature>
<reference evidence="3" key="1">
    <citation type="journal article" date="2019" name="Int. J. Syst. Evol. Microbiol.">
        <title>The Global Catalogue of Microorganisms (GCM) 10K type strain sequencing project: providing services to taxonomists for standard genome sequencing and annotation.</title>
        <authorList>
            <consortium name="The Broad Institute Genomics Platform"/>
            <consortium name="The Broad Institute Genome Sequencing Center for Infectious Disease"/>
            <person name="Wu L."/>
            <person name="Ma J."/>
        </authorList>
    </citation>
    <scope>NUCLEOTIDE SEQUENCE [LARGE SCALE GENOMIC DNA]</scope>
    <source>
        <strain evidence="3">CGMCC 4.7093</strain>
    </source>
</reference>
<organism evidence="2 3">
    <name type="scientific">Actinomycetospora atypica</name>
    <dbReference type="NCBI Taxonomy" id="1290095"/>
    <lineage>
        <taxon>Bacteria</taxon>
        <taxon>Bacillati</taxon>
        <taxon>Actinomycetota</taxon>
        <taxon>Actinomycetes</taxon>
        <taxon>Pseudonocardiales</taxon>
        <taxon>Pseudonocardiaceae</taxon>
        <taxon>Actinomycetospora</taxon>
    </lineage>
</organism>
<keyword evidence="3" id="KW-1185">Reference proteome</keyword>
<evidence type="ECO:0000256" key="1">
    <source>
        <dbReference type="SAM" id="MobiDB-lite"/>
    </source>
</evidence>
<accession>A0ABV9YXD5</accession>
<dbReference type="RefSeq" id="WP_378039271.1">
    <property type="nucleotide sequence ID" value="NZ_JBHSIV010000052.1"/>
</dbReference>
<dbReference type="EMBL" id="JBHSIV010000052">
    <property type="protein sequence ID" value="MFC5065954.1"/>
    <property type="molecule type" value="Genomic_DNA"/>
</dbReference>
<dbReference type="InterPro" id="IPR046214">
    <property type="entry name" value="DUF6247"/>
</dbReference>
<comment type="caution">
    <text evidence="2">The sequence shown here is derived from an EMBL/GenBank/DDBJ whole genome shotgun (WGS) entry which is preliminary data.</text>
</comment>